<evidence type="ECO:0000313" key="3">
    <source>
        <dbReference type="Proteomes" id="UP000008908"/>
    </source>
</evidence>
<dbReference type="HOGENOM" id="CLU_063427_0_0_10"/>
<dbReference type="eggNOG" id="ENOG502ZE3G">
    <property type="taxonomic scope" value="Bacteria"/>
</dbReference>
<name>G2PLC1_ALLRU</name>
<proteinExistence type="predicted"/>
<keyword evidence="3" id="KW-1185">Reference proteome</keyword>
<dbReference type="Proteomes" id="UP000008908">
    <property type="component" value="Chromosome"/>
</dbReference>
<dbReference type="AlphaFoldDB" id="G2PLC1"/>
<dbReference type="InterPro" id="IPR031009">
    <property type="entry name" value="Tcm_partner"/>
</dbReference>
<evidence type="ECO:0000259" key="1">
    <source>
        <dbReference type="Pfam" id="PF22560"/>
    </source>
</evidence>
<dbReference type="STRING" id="886377.Murru_3158"/>
<evidence type="ECO:0000313" key="2">
    <source>
        <dbReference type="EMBL" id="AEM72178.1"/>
    </source>
</evidence>
<gene>
    <name evidence="2" type="ordered locus">Murru_3158</name>
</gene>
<dbReference type="OrthoDB" id="5318244at2"/>
<sequence>MSEDFFQKPFTEDTNVKLSLYKEYLKEWFPVFIAARRPFKKVVNLFDFFCGPGKDSEGTSGSPLIALEILKEYQEYVQDTTVEINLHFNDSKIEYIETLRKNINESGLPTDKINIHFYNKDFTELFPDTIPKMENAANLIFLDQFGVKYVNEERFKVLIGLPVTDIIFFISSSTFNRFHNDDNVTNVIGLTSEEIQEKPFYEIHRLVHQKYFELIPQEVSYSLAPFSIKKGTNIYGLIFGSGHPLGMEKFLNICWKEDEETGEANFDIQGDKKLCLQPSLFPEDNDKRKIPTFQRQLEDKILSGELKSDKEVFVYMINNGFIGKHVSEVVNRLKKTGKIKIKHPSFSCTTVLKPTREPKKIEIL</sequence>
<reference evidence="2 3" key="2">
    <citation type="journal article" date="2012" name="Stand. Genomic Sci.">
        <title>Complete genome sequence of the facultatively anaerobic, appendaged bacterium Muricauda ruestringensis type strain (B1(T)).</title>
        <authorList>
            <person name="Huntemann M."/>
            <person name="Teshima H."/>
            <person name="Lapidus A."/>
            <person name="Nolan M."/>
            <person name="Lucas S."/>
            <person name="Hammon N."/>
            <person name="Deshpande S."/>
            <person name="Cheng J.F."/>
            <person name="Tapia R."/>
            <person name="Goodwin L.A."/>
            <person name="Pitluck S."/>
            <person name="Liolios K."/>
            <person name="Pagani I."/>
            <person name="Ivanova N."/>
            <person name="Mavromatis K."/>
            <person name="Mikhailova N."/>
            <person name="Pati A."/>
            <person name="Chen A."/>
            <person name="Palaniappan K."/>
            <person name="Land M."/>
            <person name="Hauser L."/>
            <person name="Pan C."/>
            <person name="Brambilla E.M."/>
            <person name="Rohde M."/>
            <person name="Spring S."/>
            <person name="Goker M."/>
            <person name="Detter J.C."/>
            <person name="Bristow J."/>
            <person name="Eisen J.A."/>
            <person name="Markowitz V."/>
            <person name="Hugenholtz P."/>
            <person name="Kyrpides N.C."/>
            <person name="Klenk H.P."/>
            <person name="Woyke T."/>
        </authorList>
    </citation>
    <scope>NUCLEOTIDE SEQUENCE [LARGE SCALE GENOMIC DNA]</scope>
    <source>
        <strain evidence="3">DSM 13258 / LMG 19739 / B1</strain>
    </source>
</reference>
<dbReference type="RefSeq" id="WP_014034457.1">
    <property type="nucleotide sequence ID" value="NC_015945.1"/>
</dbReference>
<organism evidence="2 3">
    <name type="scientific">Allomuricauda ruestringensis (strain DSM 13258 / CIP 107369 / LMG 19739 / B1)</name>
    <name type="common">Muricauda ruestringensis</name>
    <dbReference type="NCBI Taxonomy" id="886377"/>
    <lineage>
        <taxon>Bacteria</taxon>
        <taxon>Pseudomonadati</taxon>
        <taxon>Bacteroidota</taxon>
        <taxon>Flavobacteriia</taxon>
        <taxon>Flavobacteriales</taxon>
        <taxon>Flavobacteriaceae</taxon>
        <taxon>Flagellimonas</taxon>
    </lineage>
</organism>
<feature type="domain" description="GMT-like wHTH" evidence="1">
    <location>
        <begin position="277"/>
        <end position="342"/>
    </location>
</feature>
<dbReference type="Pfam" id="PF22560">
    <property type="entry name" value="GMT-wHTH"/>
    <property type="match status" value="1"/>
</dbReference>
<accession>G2PLC1</accession>
<dbReference type="InterPro" id="IPR054339">
    <property type="entry name" value="GMT_wHTH"/>
</dbReference>
<dbReference type="EMBL" id="CP002999">
    <property type="protein sequence ID" value="AEM72178.1"/>
    <property type="molecule type" value="Genomic_DNA"/>
</dbReference>
<dbReference type="NCBIfam" id="TIGR04474">
    <property type="entry name" value="tcm_partner"/>
    <property type="match status" value="1"/>
</dbReference>
<protein>
    <recommendedName>
        <fullName evidence="1">GMT-like wHTH domain-containing protein</fullName>
    </recommendedName>
</protein>
<dbReference type="KEGG" id="mrs:Murru_3158"/>
<reference evidence="3" key="1">
    <citation type="submission" date="2011-08" db="EMBL/GenBank/DDBJ databases">
        <title>The complete genome of Muricauda ruestringensis DSM 13258.</title>
        <authorList>
            <person name="Lucas S."/>
            <person name="Han J."/>
            <person name="Lapidus A."/>
            <person name="Bruce D."/>
            <person name="Goodwin L."/>
            <person name="Pitluck S."/>
            <person name="Peters L."/>
            <person name="Kyrpides N."/>
            <person name="Mavromatis K."/>
            <person name="Ivanova N."/>
            <person name="Ovchinnikova G."/>
            <person name="Teshima H."/>
            <person name="Detter J.C."/>
            <person name="Tapia R."/>
            <person name="Han C."/>
            <person name="Land M."/>
            <person name="Hauser L."/>
            <person name="Markowitz V."/>
            <person name="Cheng J.-F."/>
            <person name="Hugenholtz P."/>
            <person name="Woyke T."/>
            <person name="Wu D."/>
            <person name="Spring S."/>
            <person name="Schroeder M."/>
            <person name="Brambilla E."/>
            <person name="Klenk H.-P."/>
            <person name="Eisen J.A."/>
        </authorList>
    </citation>
    <scope>NUCLEOTIDE SEQUENCE [LARGE SCALE GENOMIC DNA]</scope>
    <source>
        <strain evidence="3">DSM 13258 / LMG 19739 / B1</strain>
    </source>
</reference>